<dbReference type="HOGENOM" id="CLU_1303364_0_0_9"/>
<accession>E6U8W6</accession>
<protein>
    <submittedName>
        <fullName evidence="1">Uncharacterized protein</fullName>
    </submittedName>
</protein>
<dbReference type="EMBL" id="CP002400">
    <property type="protein sequence ID" value="ADU27201.1"/>
    <property type="molecule type" value="Genomic_DNA"/>
</dbReference>
<sequence length="211" mass="24588">MFTYCILGYKHGVLSIANSKGAPKETSLNRLFQLYNNHYYLNADPVPNSDLIKELYESDSSILNRICVEIPTPDATVLEQALKMTDSELIDAVSKNTQSVIFEVKPQYRSDLTKDPDLVKRLIDAFRKSKDSFSKVILHGKTEHRGKQVGYDLFEEYFKYPIEITEYHQEYNRKVEYPKEKIQADYRGNMMDIYNEFKNIILAFCDRAPTE</sequence>
<organism evidence="1 2">
    <name type="scientific">Ethanoligenens harbinense (strain DSM 18485 / JCM 12961 / CGMCC 1.5033 / YUAN-3)</name>
    <dbReference type="NCBI Taxonomy" id="663278"/>
    <lineage>
        <taxon>Bacteria</taxon>
        <taxon>Bacillati</taxon>
        <taxon>Bacillota</taxon>
        <taxon>Clostridia</taxon>
        <taxon>Eubacteriales</taxon>
        <taxon>Oscillospiraceae</taxon>
        <taxon>Ethanoligenens</taxon>
    </lineage>
</organism>
<dbReference type="Proteomes" id="UP000001551">
    <property type="component" value="Chromosome"/>
</dbReference>
<dbReference type="RefSeq" id="WP_013485556.1">
    <property type="nucleotide sequence ID" value="NC_014828.1"/>
</dbReference>
<name>E6U8W6_ETHHY</name>
<evidence type="ECO:0000313" key="1">
    <source>
        <dbReference type="EMBL" id="ADU27201.1"/>
    </source>
</evidence>
<reference evidence="1 2" key="1">
    <citation type="submission" date="2010-12" db="EMBL/GenBank/DDBJ databases">
        <title>Complete sequence of Ethanoligenens harbinense YUAN-3.</title>
        <authorList>
            <person name="Lucas S."/>
            <person name="Copeland A."/>
            <person name="Lapidus A."/>
            <person name="Cheng J.-F."/>
            <person name="Bruce D."/>
            <person name="Goodwin L."/>
            <person name="Pitluck S."/>
            <person name="Chertkov O."/>
            <person name="Misra M."/>
            <person name="Detter J.C."/>
            <person name="Han C."/>
            <person name="Tapia R."/>
            <person name="Land M."/>
            <person name="Hauser L."/>
            <person name="Jeffries C."/>
            <person name="Kyrpides N."/>
            <person name="Ivanova N."/>
            <person name="Mikhailova N."/>
            <person name="Wang A."/>
            <person name="Mouttaki H."/>
            <person name="He Z."/>
            <person name="Zhou J."/>
            <person name="Hemme C.L."/>
            <person name="Woyke T."/>
        </authorList>
    </citation>
    <scope>NUCLEOTIDE SEQUENCE [LARGE SCALE GENOMIC DNA]</scope>
    <source>
        <strain evidence="2">DSM 18485 / JCM 12961 / CGMCC 1.5033 / YUAN-3</strain>
    </source>
</reference>
<dbReference type="STRING" id="663278.Ethha_1667"/>
<dbReference type="KEGG" id="eha:Ethha_1667"/>
<dbReference type="AlphaFoldDB" id="E6U8W6"/>
<evidence type="ECO:0000313" key="2">
    <source>
        <dbReference type="Proteomes" id="UP000001551"/>
    </source>
</evidence>
<gene>
    <name evidence="1" type="ordered locus">Ethha_1667</name>
</gene>
<proteinExistence type="predicted"/>
<keyword evidence="2" id="KW-1185">Reference proteome</keyword>